<dbReference type="PANTHER" id="PTHR12126">
    <property type="entry name" value="NADH-UBIQUINONE OXIDOREDUCTASE 39 KDA SUBUNIT-RELATED"/>
    <property type="match status" value="1"/>
</dbReference>
<accession>A0A147KEP2</accession>
<dbReference type="RefSeq" id="WP_068755382.1">
    <property type="nucleotide sequence ID" value="NZ_KQ950181.1"/>
</dbReference>
<sequence>MTPPVLVTGGTGTLGRHVVPLLRRAGRRVRVLSRRPHDSGDGVDHVVGDLRRDTGVDAAVEGADTVLHLAGAPRGDDEAARVLVRAAARAGVRHLVFISIIGVDRVPLGFYRAKYRAEQAVAGSGVPWTVLRAAQFHDLVLAGVRSLAAMPVVPVPRGLRMQPVDADEVAARLVALALGGPAGRVPDLAGPKVYPVADLVRGYLRVRGMRRLLLPVPVPGRIGRAYREGANLSREGVVTGGRTWEEFLAERVGTP</sequence>
<name>A0A147KEP2_THECS</name>
<keyword evidence="3" id="KW-1185">Reference proteome</keyword>
<dbReference type="AlphaFoldDB" id="A0A147KEP2"/>
<dbReference type="PANTHER" id="PTHR12126:SF11">
    <property type="entry name" value="NADH DEHYDROGENASE [UBIQUINONE] 1 ALPHA SUBCOMPLEX SUBUNIT 9, MITOCHONDRIAL"/>
    <property type="match status" value="1"/>
</dbReference>
<dbReference type="OrthoDB" id="9771302at2"/>
<protein>
    <submittedName>
        <fullName evidence="2">NmrA family transcriptional regulator</fullName>
    </submittedName>
</protein>
<dbReference type="InterPro" id="IPR016040">
    <property type="entry name" value="NAD(P)-bd_dom"/>
</dbReference>
<organism evidence="2 3">
    <name type="scientific">Thermobifida cellulosilytica TB100</name>
    <dbReference type="NCBI Taxonomy" id="665004"/>
    <lineage>
        <taxon>Bacteria</taxon>
        <taxon>Bacillati</taxon>
        <taxon>Actinomycetota</taxon>
        <taxon>Actinomycetes</taxon>
        <taxon>Streptosporangiales</taxon>
        <taxon>Nocardiopsidaceae</taxon>
        <taxon>Thermobifida</taxon>
    </lineage>
</organism>
<gene>
    <name evidence="2" type="ORF">AC529_15815</name>
</gene>
<dbReference type="EMBL" id="LGEM01000109">
    <property type="protein sequence ID" value="KUP95771.1"/>
    <property type="molecule type" value="Genomic_DNA"/>
</dbReference>
<dbReference type="InterPro" id="IPR036291">
    <property type="entry name" value="NAD(P)-bd_dom_sf"/>
</dbReference>
<evidence type="ECO:0000259" key="1">
    <source>
        <dbReference type="Pfam" id="PF13460"/>
    </source>
</evidence>
<dbReference type="InterPro" id="IPR051207">
    <property type="entry name" value="ComplexI_NDUFA9_subunit"/>
</dbReference>
<dbReference type="Proteomes" id="UP000074382">
    <property type="component" value="Unassembled WGS sequence"/>
</dbReference>
<feature type="domain" description="NAD(P)-binding" evidence="1">
    <location>
        <begin position="9"/>
        <end position="138"/>
    </location>
</feature>
<dbReference type="Pfam" id="PF13460">
    <property type="entry name" value="NAD_binding_10"/>
    <property type="match status" value="1"/>
</dbReference>
<evidence type="ECO:0000313" key="2">
    <source>
        <dbReference type="EMBL" id="KUP95771.1"/>
    </source>
</evidence>
<dbReference type="PATRIC" id="fig|665004.4.peg.1888"/>
<dbReference type="Gene3D" id="3.40.50.720">
    <property type="entry name" value="NAD(P)-binding Rossmann-like Domain"/>
    <property type="match status" value="1"/>
</dbReference>
<comment type="caution">
    <text evidence="2">The sequence shown here is derived from an EMBL/GenBank/DDBJ whole genome shotgun (WGS) entry which is preliminary data.</text>
</comment>
<evidence type="ECO:0000313" key="3">
    <source>
        <dbReference type="Proteomes" id="UP000074382"/>
    </source>
</evidence>
<proteinExistence type="predicted"/>
<dbReference type="SUPFAM" id="SSF51735">
    <property type="entry name" value="NAD(P)-binding Rossmann-fold domains"/>
    <property type="match status" value="1"/>
</dbReference>
<dbReference type="GO" id="GO:0044877">
    <property type="term" value="F:protein-containing complex binding"/>
    <property type="evidence" value="ECO:0007669"/>
    <property type="project" value="TreeGrafter"/>
</dbReference>
<reference evidence="3" key="1">
    <citation type="journal article" date="2017" name="Acta Aliment.">
        <title>Plant polysaccharide degrading enzyme system of Thermpbifida cellulosilytica TB100 revealed by de novo genome project data.</title>
        <authorList>
            <person name="Toth A."/>
            <person name="Baka E."/>
            <person name="Luzics S."/>
            <person name="Bata-Vidacs I."/>
            <person name="Nagy I."/>
            <person name="Balint B."/>
            <person name="Herceg R."/>
            <person name="Olasz F."/>
            <person name="Wilk T."/>
            <person name="Nagy T."/>
            <person name="Kriszt B."/>
            <person name="Nagy I."/>
            <person name="Kukolya J."/>
        </authorList>
    </citation>
    <scope>NUCLEOTIDE SEQUENCE [LARGE SCALE GENOMIC DNA]</scope>
    <source>
        <strain evidence="3">TB100</strain>
    </source>
</reference>
<dbReference type="STRING" id="665004.AC529_15815"/>